<reference evidence="7" key="1">
    <citation type="submission" date="2023-09" db="EMBL/GenBank/DDBJ databases">
        <authorList>
            <person name="Zeng C."/>
        </authorList>
    </citation>
    <scope>NUCLEOTIDE SEQUENCE</scope>
    <source>
        <strain evidence="7">ZCY20-5</strain>
    </source>
</reference>
<evidence type="ECO:0000256" key="3">
    <source>
        <dbReference type="ARBA" id="ARBA00023186"/>
    </source>
</evidence>
<organism evidence="7 8">
    <name type="scientific">Caproicibacterium argilliputei</name>
    <dbReference type="NCBI Taxonomy" id="3030016"/>
    <lineage>
        <taxon>Bacteria</taxon>
        <taxon>Bacillati</taxon>
        <taxon>Bacillota</taxon>
        <taxon>Clostridia</taxon>
        <taxon>Eubacteriales</taxon>
        <taxon>Oscillospiraceae</taxon>
        <taxon>Caproicibacterium</taxon>
    </lineage>
</organism>
<dbReference type="SUPFAM" id="SSF52540">
    <property type="entry name" value="P-loop containing nucleoside triphosphate hydrolases"/>
    <property type="match status" value="1"/>
</dbReference>
<dbReference type="RefSeq" id="WP_275846078.1">
    <property type="nucleotide sequence ID" value="NZ_CP135996.1"/>
</dbReference>
<dbReference type="GO" id="GO:0005737">
    <property type="term" value="C:cytoplasm"/>
    <property type="evidence" value="ECO:0007669"/>
    <property type="project" value="TreeGrafter"/>
</dbReference>
<dbReference type="InterPro" id="IPR003495">
    <property type="entry name" value="CobW/HypB/UreG_nucleotide-bd"/>
</dbReference>
<keyword evidence="3" id="KW-0143">Chaperone</keyword>
<dbReference type="InterPro" id="IPR011629">
    <property type="entry name" value="CobW-like_C"/>
</dbReference>
<dbReference type="KEGG" id="carl:PXC00_06485"/>
<proteinExistence type="inferred from homology"/>
<dbReference type="EMBL" id="CP135996">
    <property type="protein sequence ID" value="WOC33508.1"/>
    <property type="molecule type" value="Genomic_DNA"/>
</dbReference>
<dbReference type="GO" id="GO:0016787">
    <property type="term" value="F:hydrolase activity"/>
    <property type="evidence" value="ECO:0007669"/>
    <property type="project" value="UniProtKB-KW"/>
</dbReference>
<dbReference type="CDD" id="cd03112">
    <property type="entry name" value="CobW-like"/>
    <property type="match status" value="1"/>
</dbReference>
<keyword evidence="8" id="KW-1185">Reference proteome</keyword>
<keyword evidence="1" id="KW-0547">Nucleotide-binding</keyword>
<keyword evidence="2" id="KW-0378">Hydrolase</keyword>
<dbReference type="InterPro" id="IPR051316">
    <property type="entry name" value="Zinc-reg_GTPase_activator"/>
</dbReference>
<dbReference type="SMART" id="SM00833">
    <property type="entry name" value="CobW_C"/>
    <property type="match status" value="1"/>
</dbReference>
<evidence type="ECO:0000313" key="7">
    <source>
        <dbReference type="EMBL" id="WOC33508.1"/>
    </source>
</evidence>
<protein>
    <submittedName>
        <fullName evidence="7">GTP-binding protein</fullName>
    </submittedName>
</protein>
<dbReference type="AlphaFoldDB" id="A0AA97H2D6"/>
<evidence type="ECO:0000256" key="1">
    <source>
        <dbReference type="ARBA" id="ARBA00022741"/>
    </source>
</evidence>
<dbReference type="Pfam" id="PF07683">
    <property type="entry name" value="CobW_C"/>
    <property type="match status" value="1"/>
</dbReference>
<dbReference type="GO" id="GO:0000166">
    <property type="term" value="F:nucleotide binding"/>
    <property type="evidence" value="ECO:0007669"/>
    <property type="project" value="UniProtKB-KW"/>
</dbReference>
<accession>A0AA97H2D6</accession>
<dbReference type="SUPFAM" id="SSF90002">
    <property type="entry name" value="Hypothetical protein YjiA, C-terminal domain"/>
    <property type="match status" value="1"/>
</dbReference>
<evidence type="ECO:0000313" key="8">
    <source>
        <dbReference type="Proteomes" id="UP001300604"/>
    </source>
</evidence>
<dbReference type="Gene3D" id="3.40.50.300">
    <property type="entry name" value="P-loop containing nucleotide triphosphate hydrolases"/>
    <property type="match status" value="1"/>
</dbReference>
<dbReference type="Gene3D" id="3.30.1220.10">
    <property type="entry name" value="CobW-like, C-terminal domain"/>
    <property type="match status" value="1"/>
</dbReference>
<reference evidence="7" key="2">
    <citation type="submission" date="2024-06" db="EMBL/GenBank/DDBJ databases">
        <title>Caproicibacterium argilliputei sp. nov, a novel caproic acid producing anaerobic bacterium isolated from pit mud.</title>
        <authorList>
            <person name="Xia S."/>
        </authorList>
    </citation>
    <scope>NUCLEOTIDE SEQUENCE</scope>
    <source>
        <strain evidence="7">ZCY20-5</strain>
    </source>
</reference>
<feature type="domain" description="CobW C-terminal" evidence="6">
    <location>
        <begin position="217"/>
        <end position="301"/>
    </location>
</feature>
<comment type="similarity">
    <text evidence="4">Belongs to the SIMIBI class G3E GTPase family. ZNG1 subfamily.</text>
</comment>
<evidence type="ECO:0000259" key="6">
    <source>
        <dbReference type="SMART" id="SM00833"/>
    </source>
</evidence>
<dbReference type="InterPro" id="IPR027417">
    <property type="entry name" value="P-loop_NTPase"/>
</dbReference>
<name>A0AA97H2D6_9FIRM</name>
<evidence type="ECO:0000256" key="2">
    <source>
        <dbReference type="ARBA" id="ARBA00022801"/>
    </source>
</evidence>
<evidence type="ECO:0000256" key="5">
    <source>
        <dbReference type="ARBA" id="ARBA00049117"/>
    </source>
</evidence>
<dbReference type="PANTHER" id="PTHR13748:SF46">
    <property type="entry name" value="ZINC CHAPERONE YEIR"/>
    <property type="match status" value="1"/>
</dbReference>
<sequence>MTDLYLISGFLGAGKTTLIAQLLREAFPTGKTVLIENDFGEVSIDAALLRTGKVSVRELNAGCICCSLSGDFVSALEDVLRRQKPDRILIEPSGVGMLSDIEEGCRHPRIASLAAVRRKITAVDVKRCRSYQENFGAFFEDQIRCADVILLTRTEQFPDKIDTAVQLVQSLNPEATVLQAPLHADTLQAMLSSAPCSDSGALHEACGAPHVHAHEAFQTVTIHTTRVFTPEALRQCLQKAEQLPGQILRAKGIVPCAQGFLQLQYVPGSLEIIPCEVGGSSVCVIGTQLQESGLQQAFAEA</sequence>
<gene>
    <name evidence="7" type="ORF">PXC00_06485</name>
</gene>
<dbReference type="PANTHER" id="PTHR13748">
    <property type="entry name" value="COBW-RELATED"/>
    <property type="match status" value="1"/>
</dbReference>
<dbReference type="Pfam" id="PF02492">
    <property type="entry name" value="cobW"/>
    <property type="match status" value="1"/>
</dbReference>
<evidence type="ECO:0000256" key="4">
    <source>
        <dbReference type="ARBA" id="ARBA00034320"/>
    </source>
</evidence>
<dbReference type="InterPro" id="IPR036627">
    <property type="entry name" value="CobW-likC_sf"/>
</dbReference>
<comment type="catalytic activity">
    <reaction evidence="5">
        <text>GTP + H2O = GDP + phosphate + H(+)</text>
        <dbReference type="Rhea" id="RHEA:19669"/>
        <dbReference type="ChEBI" id="CHEBI:15377"/>
        <dbReference type="ChEBI" id="CHEBI:15378"/>
        <dbReference type="ChEBI" id="CHEBI:37565"/>
        <dbReference type="ChEBI" id="CHEBI:43474"/>
        <dbReference type="ChEBI" id="CHEBI:58189"/>
    </reaction>
    <physiologicalReaction direction="left-to-right" evidence="5">
        <dbReference type="Rhea" id="RHEA:19670"/>
    </physiologicalReaction>
</comment>
<dbReference type="Proteomes" id="UP001300604">
    <property type="component" value="Chromosome"/>
</dbReference>